<sequence>MSVSPQLLEILEDLDSKKLKVDKAPGQINSSAETGVSVNMKAETGATLNARLLTGNTFTGQVNFYNLTDTGKDQLKCSETAEKPREEQGSVTEDSKAALHNYTEKLKNKLKQDCERILLAVMRKFAVVQWVSGEDAGMYSEMKTEAIRKYDDTKMDDDGYPQTDYSAAVEWQKGKKPKHGWYQVCEQCLPFDASSIAYSHNAIVFVQVYLNELVQIKEPYLEIVSFGNPKTNERKG</sequence>
<evidence type="ECO:0000313" key="1">
    <source>
        <dbReference type="EMBL" id="RXN04053.1"/>
    </source>
</evidence>
<accession>A0A498L9L2</accession>
<dbReference type="Proteomes" id="UP000290572">
    <property type="component" value="Unassembled WGS sequence"/>
</dbReference>
<keyword evidence="2" id="KW-1185">Reference proteome</keyword>
<name>A0A498L9L2_LABRO</name>
<dbReference type="EMBL" id="QBIY01013464">
    <property type="protein sequence ID" value="RXN04053.1"/>
    <property type="molecule type" value="Genomic_DNA"/>
</dbReference>
<protein>
    <submittedName>
        <fullName evidence="1">LRR and PYD domains-containing 3-like protein</fullName>
    </submittedName>
</protein>
<organism evidence="1 2">
    <name type="scientific">Labeo rohita</name>
    <name type="common">Indian major carp</name>
    <name type="synonym">Cyprinus rohita</name>
    <dbReference type="NCBI Taxonomy" id="84645"/>
    <lineage>
        <taxon>Eukaryota</taxon>
        <taxon>Metazoa</taxon>
        <taxon>Chordata</taxon>
        <taxon>Craniata</taxon>
        <taxon>Vertebrata</taxon>
        <taxon>Euteleostomi</taxon>
        <taxon>Actinopterygii</taxon>
        <taxon>Neopterygii</taxon>
        <taxon>Teleostei</taxon>
        <taxon>Ostariophysi</taxon>
        <taxon>Cypriniformes</taxon>
        <taxon>Cyprinidae</taxon>
        <taxon>Labeoninae</taxon>
        <taxon>Labeonini</taxon>
        <taxon>Labeo</taxon>
    </lineage>
</organism>
<gene>
    <name evidence="1" type="ORF">ROHU_013135</name>
</gene>
<evidence type="ECO:0000313" key="2">
    <source>
        <dbReference type="Proteomes" id="UP000290572"/>
    </source>
</evidence>
<dbReference type="AlphaFoldDB" id="A0A498L9L2"/>
<reference evidence="1 2" key="1">
    <citation type="submission" date="2018-03" db="EMBL/GenBank/DDBJ databases">
        <title>Draft genome sequence of Rohu Carp (Labeo rohita).</title>
        <authorList>
            <person name="Das P."/>
            <person name="Kushwaha B."/>
            <person name="Joshi C.G."/>
            <person name="Kumar D."/>
            <person name="Nagpure N.S."/>
            <person name="Sahoo L."/>
            <person name="Das S.P."/>
            <person name="Bit A."/>
            <person name="Patnaik S."/>
            <person name="Meher P.K."/>
            <person name="Jayasankar P."/>
            <person name="Koringa P.G."/>
            <person name="Patel N.V."/>
            <person name="Hinsu A.T."/>
            <person name="Kumar R."/>
            <person name="Pandey M."/>
            <person name="Agarwal S."/>
            <person name="Srivastava S."/>
            <person name="Singh M."/>
            <person name="Iquebal M.A."/>
            <person name="Jaiswal S."/>
            <person name="Angadi U.B."/>
            <person name="Kumar N."/>
            <person name="Raza M."/>
            <person name="Shah T.M."/>
            <person name="Rai A."/>
            <person name="Jena J.K."/>
        </authorList>
    </citation>
    <scope>NUCLEOTIDE SEQUENCE [LARGE SCALE GENOMIC DNA]</scope>
    <source>
        <strain evidence="1">DASCIFA01</strain>
        <tissue evidence="1">Testis</tissue>
    </source>
</reference>
<proteinExistence type="predicted"/>
<comment type="caution">
    <text evidence="1">The sequence shown here is derived from an EMBL/GenBank/DDBJ whole genome shotgun (WGS) entry which is preliminary data.</text>
</comment>